<evidence type="ECO:0000313" key="6">
    <source>
        <dbReference type="EMBL" id="QPC42642.1"/>
    </source>
</evidence>
<dbReference type="GO" id="GO:0003700">
    <property type="term" value="F:DNA-binding transcription factor activity"/>
    <property type="evidence" value="ECO:0007669"/>
    <property type="project" value="InterPro"/>
</dbReference>
<evidence type="ECO:0000256" key="1">
    <source>
        <dbReference type="ARBA" id="ARBA00009437"/>
    </source>
</evidence>
<dbReference type="InterPro" id="IPR036388">
    <property type="entry name" value="WH-like_DNA-bd_sf"/>
</dbReference>
<dbReference type="Pfam" id="PF03466">
    <property type="entry name" value="LysR_substrate"/>
    <property type="match status" value="1"/>
</dbReference>
<dbReference type="Gene3D" id="1.10.10.10">
    <property type="entry name" value="Winged helix-like DNA-binding domain superfamily/Winged helix DNA-binding domain"/>
    <property type="match status" value="1"/>
</dbReference>
<comment type="similarity">
    <text evidence="1">Belongs to the LysR transcriptional regulatory family.</text>
</comment>
<evidence type="ECO:0000256" key="4">
    <source>
        <dbReference type="ARBA" id="ARBA00023163"/>
    </source>
</evidence>
<proteinExistence type="inferred from homology"/>
<dbReference type="InterPro" id="IPR050176">
    <property type="entry name" value="LTTR"/>
</dbReference>
<dbReference type="PROSITE" id="PS50931">
    <property type="entry name" value="HTH_LYSR"/>
    <property type="match status" value="1"/>
</dbReference>
<dbReference type="KEGG" id="kmn:HW532_07965"/>
<dbReference type="GO" id="GO:0003677">
    <property type="term" value="F:DNA binding"/>
    <property type="evidence" value="ECO:0007669"/>
    <property type="project" value="UniProtKB-KW"/>
</dbReference>
<gene>
    <name evidence="6" type="ORF">HW532_07965</name>
</gene>
<dbReference type="InterPro" id="IPR036390">
    <property type="entry name" value="WH_DNA-bd_sf"/>
</dbReference>
<sequence length="295" mass="31909">MSNSMRLEIPHLRAFVTVARLGSFTRAAERLNLTQSAISWQVRRLEERVGHLLLDRAHDGIRPTAHGRDLLGDAEHILATHDRAVDKLRRSDLEGRVRFGCAEDLIAERLAAVLSRFRRLHPGVRLEVVVDASATLKDRVEARDLDTAIIQQPSGETCGRHLWSEQALWVRGPGTAIDMSAPLPLVTFGSACIYRAAASAALARAGLSWFPVLECFSIAGVRTAIAAGIGLGVLAGRHLDSSIEAIAQDGPLPRLPENDFVLTGPEPEAGTPLAILTELMLEELTQPGQPAEVAA</sequence>
<keyword evidence="7" id="KW-1185">Reference proteome</keyword>
<accession>A0A7S8HBH2</accession>
<protein>
    <submittedName>
        <fullName evidence="6">LysR family transcriptional regulator</fullName>
    </submittedName>
</protein>
<evidence type="ECO:0000256" key="2">
    <source>
        <dbReference type="ARBA" id="ARBA00023015"/>
    </source>
</evidence>
<dbReference type="InterPro" id="IPR000847">
    <property type="entry name" value="LysR_HTH_N"/>
</dbReference>
<dbReference type="InterPro" id="IPR005119">
    <property type="entry name" value="LysR_subst-bd"/>
</dbReference>
<dbReference type="PANTHER" id="PTHR30579">
    <property type="entry name" value="TRANSCRIPTIONAL REGULATOR"/>
    <property type="match status" value="1"/>
</dbReference>
<dbReference type="AlphaFoldDB" id="A0A7S8HBH2"/>
<feature type="domain" description="HTH lysR-type" evidence="5">
    <location>
        <begin position="7"/>
        <end position="64"/>
    </location>
</feature>
<dbReference type="SUPFAM" id="SSF53850">
    <property type="entry name" value="Periplasmic binding protein-like II"/>
    <property type="match status" value="1"/>
</dbReference>
<evidence type="ECO:0000313" key="7">
    <source>
        <dbReference type="Proteomes" id="UP000593594"/>
    </source>
</evidence>
<keyword evidence="4" id="KW-0804">Transcription</keyword>
<dbReference type="PANTHER" id="PTHR30579:SF7">
    <property type="entry name" value="HTH-TYPE TRANSCRIPTIONAL REGULATOR LRHA-RELATED"/>
    <property type="match status" value="1"/>
</dbReference>
<reference evidence="6 7" key="1">
    <citation type="submission" date="2020-06" db="EMBL/GenBank/DDBJ databases">
        <title>Genome sequence of 2 isolates from Red Sea Mangroves.</title>
        <authorList>
            <person name="Sefrji F."/>
            <person name="Michoud G."/>
            <person name="Merlino G."/>
            <person name="Daffonchio D."/>
        </authorList>
    </citation>
    <scope>NUCLEOTIDE SEQUENCE [LARGE SCALE GENOMIC DNA]</scope>
    <source>
        <strain evidence="6 7">R1DC25</strain>
    </source>
</reference>
<dbReference type="SUPFAM" id="SSF46785">
    <property type="entry name" value="Winged helix' DNA-binding domain"/>
    <property type="match status" value="1"/>
</dbReference>
<dbReference type="Pfam" id="PF00126">
    <property type="entry name" value="HTH_1"/>
    <property type="match status" value="1"/>
</dbReference>
<dbReference type="EMBL" id="CP058214">
    <property type="protein sequence ID" value="QPC42642.1"/>
    <property type="molecule type" value="Genomic_DNA"/>
</dbReference>
<name>A0A7S8HBH2_9HYPH</name>
<keyword evidence="2" id="KW-0805">Transcription regulation</keyword>
<dbReference type="RefSeq" id="WP_213163878.1">
    <property type="nucleotide sequence ID" value="NZ_CP058214.1"/>
</dbReference>
<evidence type="ECO:0000256" key="3">
    <source>
        <dbReference type="ARBA" id="ARBA00023125"/>
    </source>
</evidence>
<dbReference type="Proteomes" id="UP000593594">
    <property type="component" value="Chromosome"/>
</dbReference>
<dbReference type="FunFam" id="1.10.10.10:FF:000001">
    <property type="entry name" value="LysR family transcriptional regulator"/>
    <property type="match status" value="1"/>
</dbReference>
<dbReference type="Gene3D" id="3.40.190.10">
    <property type="entry name" value="Periplasmic binding protein-like II"/>
    <property type="match status" value="2"/>
</dbReference>
<dbReference type="PRINTS" id="PR00039">
    <property type="entry name" value="HTHLYSR"/>
</dbReference>
<organism evidence="6 7">
    <name type="scientific">Kaustia mangrovi</name>
    <dbReference type="NCBI Taxonomy" id="2593653"/>
    <lineage>
        <taxon>Bacteria</taxon>
        <taxon>Pseudomonadati</taxon>
        <taxon>Pseudomonadota</taxon>
        <taxon>Alphaproteobacteria</taxon>
        <taxon>Hyphomicrobiales</taxon>
        <taxon>Parvibaculaceae</taxon>
        <taxon>Kaustia</taxon>
    </lineage>
</organism>
<evidence type="ECO:0000259" key="5">
    <source>
        <dbReference type="PROSITE" id="PS50931"/>
    </source>
</evidence>
<keyword evidence="3" id="KW-0238">DNA-binding</keyword>